<organism evidence="2 3">
    <name type="scientific">Christiangramia lutea</name>
    <dbReference type="NCBI Taxonomy" id="1607951"/>
    <lineage>
        <taxon>Bacteria</taxon>
        <taxon>Pseudomonadati</taxon>
        <taxon>Bacteroidota</taxon>
        <taxon>Flavobacteriia</taxon>
        <taxon>Flavobacteriales</taxon>
        <taxon>Flavobacteriaceae</taxon>
        <taxon>Christiangramia</taxon>
    </lineage>
</organism>
<proteinExistence type="predicted"/>
<dbReference type="RefSeq" id="WP_240714361.1">
    <property type="nucleotide sequence ID" value="NZ_JAKVTV010000005.1"/>
</dbReference>
<dbReference type="Proteomes" id="UP001139226">
    <property type="component" value="Unassembled WGS sequence"/>
</dbReference>
<keyword evidence="1" id="KW-0812">Transmembrane</keyword>
<comment type="caution">
    <text evidence="2">The sequence shown here is derived from an EMBL/GenBank/DDBJ whole genome shotgun (WGS) entry which is preliminary data.</text>
</comment>
<feature type="transmembrane region" description="Helical" evidence="1">
    <location>
        <begin position="53"/>
        <end position="72"/>
    </location>
</feature>
<dbReference type="EMBL" id="JAKVTV010000005">
    <property type="protein sequence ID" value="MCH4824191.1"/>
    <property type="molecule type" value="Genomic_DNA"/>
</dbReference>
<keyword evidence="1" id="KW-0472">Membrane</keyword>
<protein>
    <submittedName>
        <fullName evidence="2">Uncharacterized protein</fullName>
    </submittedName>
</protein>
<evidence type="ECO:0000313" key="2">
    <source>
        <dbReference type="EMBL" id="MCH4824191.1"/>
    </source>
</evidence>
<feature type="transmembrane region" description="Helical" evidence="1">
    <location>
        <begin position="30"/>
        <end position="46"/>
    </location>
</feature>
<feature type="transmembrane region" description="Helical" evidence="1">
    <location>
        <begin position="146"/>
        <end position="165"/>
    </location>
</feature>
<feature type="transmembrane region" description="Helical" evidence="1">
    <location>
        <begin position="78"/>
        <end position="97"/>
    </location>
</feature>
<keyword evidence="3" id="KW-1185">Reference proteome</keyword>
<accession>A0A9X1V508</accession>
<feature type="transmembrane region" description="Helical" evidence="1">
    <location>
        <begin position="109"/>
        <end position="126"/>
    </location>
</feature>
<name>A0A9X1V508_9FLAO</name>
<feature type="transmembrane region" description="Helical" evidence="1">
    <location>
        <begin position="172"/>
        <end position="194"/>
    </location>
</feature>
<feature type="transmembrane region" description="Helical" evidence="1">
    <location>
        <begin position="7"/>
        <end position="24"/>
    </location>
</feature>
<evidence type="ECO:0000313" key="3">
    <source>
        <dbReference type="Proteomes" id="UP001139226"/>
    </source>
</evidence>
<evidence type="ECO:0000256" key="1">
    <source>
        <dbReference type="SAM" id="Phobius"/>
    </source>
</evidence>
<dbReference type="AlphaFoldDB" id="A0A9X1V508"/>
<feature type="transmembrane region" description="Helical" evidence="1">
    <location>
        <begin position="200"/>
        <end position="220"/>
    </location>
</feature>
<keyword evidence="1" id="KW-1133">Transmembrane helix</keyword>
<sequence>MKHSRLFILASIPLLILILLGVLYNLQWLSTAAEFLIYPLLFAGFYKRLDFKNLNLSVFLLLSLATIGMSFIKEFSPVYFFMLILQMFAYMFLIREALMHTQRETGNRYILLFFFVMIGANAYFVSDHFLELGNQIGDLFDFGLYSMYYLVLLALSVVGFIYYLNSYSRKSVFFITLVMTIIVSDILRDMAVYYLPDTSVLLLMSFLDFVGVILAFQFFATTEKKLKLINLV</sequence>
<reference evidence="2" key="1">
    <citation type="submission" date="2022-03" db="EMBL/GenBank/DDBJ databases">
        <title>Gramella crocea sp. nov., isolated from activated sludge of a seafood processing plant.</title>
        <authorList>
            <person name="Zhang X."/>
        </authorList>
    </citation>
    <scope>NUCLEOTIDE SEQUENCE</scope>
    <source>
        <strain evidence="2">YJ019</strain>
    </source>
</reference>
<gene>
    <name evidence="2" type="ORF">ML462_13515</name>
</gene>